<keyword evidence="1 4" id="KW-0732">Signal</keyword>
<gene>
    <name evidence="6" type="ORF">BCV72DRAFT_20760</name>
</gene>
<feature type="domain" description="EF-hand" evidence="5">
    <location>
        <begin position="59"/>
        <end position="94"/>
    </location>
</feature>
<evidence type="ECO:0000256" key="3">
    <source>
        <dbReference type="ARBA" id="ARBA00022837"/>
    </source>
</evidence>
<dbReference type="GO" id="GO:0005509">
    <property type="term" value="F:calcium ion binding"/>
    <property type="evidence" value="ECO:0007669"/>
    <property type="project" value="InterPro"/>
</dbReference>
<dbReference type="OrthoDB" id="289247at2759"/>
<dbReference type="InterPro" id="IPR052110">
    <property type="entry name" value="MCFD2-like"/>
</dbReference>
<feature type="signal peptide" evidence="4">
    <location>
        <begin position="1"/>
        <end position="18"/>
    </location>
</feature>
<sequence length="135" mass="15717">MYRVLIVVLFFILQSVFAGPGTHHYAKPDHSNYGDYQSTREHIQEHFKGILRDDLPNLNETNIQYYLFVLHDSNGDGYLDGHELRATYTDFDVKHFNIPLNDIVEMIDHTLEEDDLNGDGLVSWAEYLESQAYHV</sequence>
<evidence type="ECO:0000256" key="2">
    <source>
        <dbReference type="ARBA" id="ARBA00022737"/>
    </source>
</evidence>
<dbReference type="Gene3D" id="1.10.238.10">
    <property type="entry name" value="EF-hand"/>
    <property type="match status" value="1"/>
</dbReference>
<evidence type="ECO:0000256" key="1">
    <source>
        <dbReference type="ARBA" id="ARBA00022729"/>
    </source>
</evidence>
<organism evidence="6">
    <name type="scientific">Rhizopus microsporus var. microsporus</name>
    <dbReference type="NCBI Taxonomy" id="86635"/>
    <lineage>
        <taxon>Eukaryota</taxon>
        <taxon>Fungi</taxon>
        <taxon>Fungi incertae sedis</taxon>
        <taxon>Mucoromycota</taxon>
        <taxon>Mucoromycotina</taxon>
        <taxon>Mucoromycetes</taxon>
        <taxon>Mucorales</taxon>
        <taxon>Mucorineae</taxon>
        <taxon>Rhizopodaceae</taxon>
        <taxon>Rhizopus</taxon>
    </lineage>
</organism>
<dbReference type="Pfam" id="PF13499">
    <property type="entry name" value="EF-hand_7"/>
    <property type="match status" value="1"/>
</dbReference>
<dbReference type="InterPro" id="IPR002048">
    <property type="entry name" value="EF_hand_dom"/>
</dbReference>
<accession>A0A1X0RED2</accession>
<dbReference type="PANTHER" id="PTHR23104">
    <property type="entry name" value="MULTIPLE COAGULATION FACTOR DEFICIENCY PROTEIN 2 NEURAL STEM CELL DERIVED NEURONAL SURVIVAL PROTEIN"/>
    <property type="match status" value="1"/>
</dbReference>
<dbReference type="InterPro" id="IPR018247">
    <property type="entry name" value="EF_Hand_1_Ca_BS"/>
</dbReference>
<dbReference type="VEuPathDB" id="FungiDB:BCV72DRAFT_20760"/>
<dbReference type="PROSITE" id="PS50222">
    <property type="entry name" value="EF_HAND_2"/>
    <property type="match status" value="1"/>
</dbReference>
<dbReference type="PROSITE" id="PS00018">
    <property type="entry name" value="EF_HAND_1"/>
    <property type="match status" value="2"/>
</dbReference>
<name>A0A1X0RED2_RHIZD</name>
<dbReference type="PANTHER" id="PTHR23104:SF1">
    <property type="entry name" value="EF-HAND DOMAIN-CONTAINING PROTEIN"/>
    <property type="match status" value="1"/>
</dbReference>
<protein>
    <recommendedName>
        <fullName evidence="5">EF-hand domain-containing protein</fullName>
    </recommendedName>
</protein>
<keyword evidence="3" id="KW-0106">Calcium</keyword>
<dbReference type="EMBL" id="KV921865">
    <property type="protein sequence ID" value="ORE10433.1"/>
    <property type="molecule type" value="Genomic_DNA"/>
</dbReference>
<keyword evidence="2" id="KW-0677">Repeat</keyword>
<evidence type="ECO:0000313" key="6">
    <source>
        <dbReference type="EMBL" id="ORE10433.1"/>
    </source>
</evidence>
<evidence type="ECO:0000256" key="4">
    <source>
        <dbReference type="SAM" id="SignalP"/>
    </source>
</evidence>
<proteinExistence type="predicted"/>
<dbReference type="InterPro" id="IPR011992">
    <property type="entry name" value="EF-hand-dom_pair"/>
</dbReference>
<feature type="chain" id="PRO_5013230500" description="EF-hand domain-containing protein" evidence="4">
    <location>
        <begin position="19"/>
        <end position="135"/>
    </location>
</feature>
<dbReference type="SUPFAM" id="SSF47473">
    <property type="entry name" value="EF-hand"/>
    <property type="match status" value="1"/>
</dbReference>
<reference evidence="6" key="1">
    <citation type="journal article" date="2016" name="Proc. Natl. Acad. Sci. U.S.A.">
        <title>Lipid metabolic changes in an early divergent fungus govern the establishment of a mutualistic symbiosis with endobacteria.</title>
        <authorList>
            <person name="Lastovetsky O.A."/>
            <person name="Gaspar M.L."/>
            <person name="Mondo S.J."/>
            <person name="LaButti K.M."/>
            <person name="Sandor L."/>
            <person name="Grigoriev I.V."/>
            <person name="Henry S.A."/>
            <person name="Pawlowska T.E."/>
        </authorList>
    </citation>
    <scope>NUCLEOTIDE SEQUENCE [LARGE SCALE GENOMIC DNA]</scope>
    <source>
        <strain evidence="6">ATCC 52814</strain>
    </source>
</reference>
<dbReference type="Proteomes" id="UP000242414">
    <property type="component" value="Unassembled WGS sequence"/>
</dbReference>
<dbReference type="AlphaFoldDB" id="A0A1X0RED2"/>
<evidence type="ECO:0000259" key="5">
    <source>
        <dbReference type="PROSITE" id="PS50222"/>
    </source>
</evidence>